<evidence type="ECO:0000313" key="2">
    <source>
        <dbReference type="Proteomes" id="UP001415169"/>
    </source>
</evidence>
<dbReference type="EMBL" id="BAABBV010000001">
    <property type="protein sequence ID" value="GAA4160735.1"/>
    <property type="molecule type" value="Genomic_DNA"/>
</dbReference>
<dbReference type="Proteomes" id="UP001415169">
    <property type="component" value="Unassembled WGS sequence"/>
</dbReference>
<name>A0ABP7ZJV7_9MICO</name>
<reference evidence="1" key="2">
    <citation type="submission" date="2023-12" db="EMBL/GenBank/DDBJ databases">
        <authorList>
            <person name="Sun Q."/>
            <person name="Inoue M."/>
        </authorList>
    </citation>
    <scope>NUCLEOTIDE SEQUENCE</scope>
    <source>
        <strain evidence="1">JCM 17590</strain>
    </source>
</reference>
<dbReference type="RefSeq" id="WP_344791353.1">
    <property type="nucleotide sequence ID" value="NZ_BAABBV010000001.1"/>
</dbReference>
<proteinExistence type="predicted"/>
<evidence type="ECO:0000313" key="1">
    <source>
        <dbReference type="EMBL" id="GAA4160735.1"/>
    </source>
</evidence>
<sequence>MSLAQAVPRTLAGFTVMLPGTWEIIPMTTEDEVRARVSALVKRQLPKADRLASLRRDARERTLEAALGALKMDAVAFAMALEMLPGVPFGASLIGFAPGWPPAAPEGDDGVVGRLRRALPQAEVFEHALGAMGRYSTVVTEQAGEQEFPALDLEYWIARDGGQPIVFMVSIPMSPDDRLMTEFFDAVMDSIRWTEEP</sequence>
<comment type="caution">
    <text evidence="1">The sequence shown here is derived from an EMBL/GenBank/DDBJ whole genome shotgun (WGS) entry which is preliminary data.</text>
</comment>
<keyword evidence="2" id="KW-1185">Reference proteome</keyword>
<reference evidence="1" key="1">
    <citation type="journal article" date="2014" name="Int. J. Syst. Evol. Microbiol.">
        <title>Complete genome of a new Firmicutes species belonging to the dominant human colonic microbiota ('Ruminococcus bicirculans') reveals two chromosomes and a selective capacity to utilize plant glucans.</title>
        <authorList>
            <consortium name="NISC Comparative Sequencing Program"/>
            <person name="Wegmann U."/>
            <person name="Louis P."/>
            <person name="Goesmann A."/>
            <person name="Henrissat B."/>
            <person name="Duncan S.H."/>
            <person name="Flint H.J."/>
        </authorList>
    </citation>
    <scope>NUCLEOTIDE SEQUENCE</scope>
    <source>
        <strain evidence="1">JCM 17590</strain>
    </source>
</reference>
<protein>
    <recommendedName>
        <fullName evidence="3">DUF1795 domain-containing protein</fullName>
    </recommendedName>
</protein>
<evidence type="ECO:0008006" key="3">
    <source>
        <dbReference type="Google" id="ProtNLM"/>
    </source>
</evidence>
<accession>A0ABP7ZJV7</accession>
<gene>
    <name evidence="1" type="ORF">GCM10022286_17210</name>
</gene>
<organism evidence="1 2">
    <name type="scientific">Gryllotalpicola daejeonensis</name>
    <dbReference type="NCBI Taxonomy" id="993087"/>
    <lineage>
        <taxon>Bacteria</taxon>
        <taxon>Bacillati</taxon>
        <taxon>Actinomycetota</taxon>
        <taxon>Actinomycetes</taxon>
        <taxon>Micrococcales</taxon>
        <taxon>Microbacteriaceae</taxon>
        <taxon>Gryllotalpicola</taxon>
    </lineage>
</organism>